<protein>
    <submittedName>
        <fullName evidence="1">Uncharacterized protein</fullName>
    </submittedName>
</protein>
<accession>A0A2P6RKN7</accession>
<reference evidence="1 2" key="1">
    <citation type="journal article" date="2018" name="Nat. Genet.">
        <title>The Rosa genome provides new insights in the design of modern roses.</title>
        <authorList>
            <person name="Bendahmane M."/>
        </authorList>
    </citation>
    <scope>NUCLEOTIDE SEQUENCE [LARGE SCALE GENOMIC DNA]</scope>
    <source>
        <strain evidence="2">cv. Old Blush</strain>
    </source>
</reference>
<evidence type="ECO:0000313" key="1">
    <source>
        <dbReference type="EMBL" id="PRQ46977.1"/>
    </source>
</evidence>
<name>A0A2P6RKN7_ROSCH</name>
<comment type="caution">
    <text evidence="1">The sequence shown here is derived from an EMBL/GenBank/DDBJ whole genome shotgun (WGS) entry which is preliminary data.</text>
</comment>
<dbReference type="Proteomes" id="UP000238479">
    <property type="component" value="Chromosome 2"/>
</dbReference>
<keyword evidence="2" id="KW-1185">Reference proteome</keyword>
<dbReference type="EMBL" id="PDCK01000040">
    <property type="protein sequence ID" value="PRQ46977.1"/>
    <property type="molecule type" value="Genomic_DNA"/>
</dbReference>
<dbReference type="AlphaFoldDB" id="A0A2P6RKN7"/>
<sequence>MSVLYTLKVSACSADQFLTYCFLGFDFIRWSNILTRLSAHEPIAHVASIAQLVANAVRQAVVIYTLPTYLVDDRLILALGPAPTNVGTSGGNQNENLSLPHWHDMVEGEHVVESSSCVKENVRLSYRFTSKTNWQWMTWFKLL</sequence>
<proteinExistence type="predicted"/>
<dbReference type="Gramene" id="PRQ46977">
    <property type="protein sequence ID" value="PRQ46977"/>
    <property type="gene ID" value="RchiOBHm_Chr2g0094771"/>
</dbReference>
<evidence type="ECO:0000313" key="2">
    <source>
        <dbReference type="Proteomes" id="UP000238479"/>
    </source>
</evidence>
<organism evidence="1 2">
    <name type="scientific">Rosa chinensis</name>
    <name type="common">China rose</name>
    <dbReference type="NCBI Taxonomy" id="74649"/>
    <lineage>
        <taxon>Eukaryota</taxon>
        <taxon>Viridiplantae</taxon>
        <taxon>Streptophyta</taxon>
        <taxon>Embryophyta</taxon>
        <taxon>Tracheophyta</taxon>
        <taxon>Spermatophyta</taxon>
        <taxon>Magnoliopsida</taxon>
        <taxon>eudicotyledons</taxon>
        <taxon>Gunneridae</taxon>
        <taxon>Pentapetalae</taxon>
        <taxon>rosids</taxon>
        <taxon>fabids</taxon>
        <taxon>Rosales</taxon>
        <taxon>Rosaceae</taxon>
        <taxon>Rosoideae</taxon>
        <taxon>Rosoideae incertae sedis</taxon>
        <taxon>Rosa</taxon>
    </lineage>
</organism>
<gene>
    <name evidence="1" type="ORF">RchiOBHm_Chr2g0094771</name>
</gene>